<dbReference type="RefSeq" id="WP_179848200.1">
    <property type="nucleotide sequence ID" value="NZ_JACCBA010000001.1"/>
</dbReference>
<protein>
    <submittedName>
        <fullName evidence="4">Poly-gamma-glutamate synthesis protein (Capsule biosynthesis protein)</fullName>
    </submittedName>
</protein>
<evidence type="ECO:0000313" key="5">
    <source>
        <dbReference type="Proteomes" id="UP000529783"/>
    </source>
</evidence>
<feature type="compositionally biased region" description="Basic and acidic residues" evidence="2">
    <location>
        <begin position="1"/>
        <end position="19"/>
    </location>
</feature>
<evidence type="ECO:0000313" key="4">
    <source>
        <dbReference type="EMBL" id="NYD51912.1"/>
    </source>
</evidence>
<dbReference type="SMART" id="SM00854">
    <property type="entry name" value="PGA_cap"/>
    <property type="match status" value="1"/>
</dbReference>
<comment type="similarity">
    <text evidence="1">Belongs to the CapA family.</text>
</comment>
<reference evidence="4 5" key="1">
    <citation type="submission" date="2020-07" db="EMBL/GenBank/DDBJ databases">
        <title>Sequencing the genomes of 1000 actinobacteria strains.</title>
        <authorList>
            <person name="Klenk H.-P."/>
        </authorList>
    </citation>
    <scope>NUCLEOTIDE SEQUENCE [LARGE SCALE GENOMIC DNA]</scope>
    <source>
        <strain evidence="4 5">DSM 40398</strain>
    </source>
</reference>
<name>A0A7Y9EQ87_9ACTN</name>
<dbReference type="Gene3D" id="3.60.21.10">
    <property type="match status" value="1"/>
</dbReference>
<dbReference type="InterPro" id="IPR052169">
    <property type="entry name" value="CW_Biosynth-Accessory"/>
</dbReference>
<dbReference type="Pfam" id="PF09587">
    <property type="entry name" value="PGA_cap"/>
    <property type="match status" value="1"/>
</dbReference>
<dbReference type="PANTHER" id="PTHR33393:SF13">
    <property type="entry name" value="PGA BIOSYNTHESIS PROTEIN CAPA"/>
    <property type="match status" value="1"/>
</dbReference>
<evidence type="ECO:0000259" key="3">
    <source>
        <dbReference type="SMART" id="SM00854"/>
    </source>
</evidence>
<feature type="domain" description="Capsule synthesis protein CapA" evidence="3">
    <location>
        <begin position="29"/>
        <end position="292"/>
    </location>
</feature>
<proteinExistence type="inferred from homology"/>
<comment type="caution">
    <text evidence="4">The sequence shown here is derived from an EMBL/GenBank/DDBJ whole genome shotgun (WGS) entry which is preliminary data.</text>
</comment>
<keyword evidence="5" id="KW-1185">Reference proteome</keyword>
<dbReference type="SUPFAM" id="SSF56300">
    <property type="entry name" value="Metallo-dependent phosphatases"/>
    <property type="match status" value="1"/>
</dbReference>
<dbReference type="AlphaFoldDB" id="A0A7Y9EQ87"/>
<feature type="region of interest" description="Disordered" evidence="2">
    <location>
        <begin position="1"/>
        <end position="20"/>
    </location>
</feature>
<sequence>MAGHDRRFDGARRYGDHPQCRKAPPVISHLTATGDIVLTKSLAEVPTDPGFSALQEVLGASSCVLSSVELPFSDRGHPSDRILNFRARPELVHELAAFNLKVATLANNHSSDYGWDALDDTVRRLRSAGVTAIGAGEDLAAAEEAVVLEIAGRRVGILAWSCLLPLGAAAGPSKPGISPVHVETEWVVNGEFQLEEPGVPPVIRTRVRAADHERVIGRVREVRERVDVVVVTVHWGFGFGSARAEYQRVFGHALVDAGADLVLGHHVHAPQGVEVYRDRVIVYSPGNFVAQQPRENITPEIEEIYDAFSRDAFITVVDLAGGDVPQVSLVPIMTADHGLPVLADPENARRIADRLAVESADLDTVVAFDGARVTVTG</sequence>
<evidence type="ECO:0000256" key="1">
    <source>
        <dbReference type="ARBA" id="ARBA00005662"/>
    </source>
</evidence>
<dbReference type="EMBL" id="JACCBA010000001">
    <property type="protein sequence ID" value="NYD51912.1"/>
    <property type="molecule type" value="Genomic_DNA"/>
</dbReference>
<dbReference type="Proteomes" id="UP000529783">
    <property type="component" value="Unassembled WGS sequence"/>
</dbReference>
<gene>
    <name evidence="4" type="ORF">BJY14_007895</name>
</gene>
<accession>A0A7Y9EQ87</accession>
<organism evidence="4 5">
    <name type="scientific">Actinomadura luteofluorescens</name>
    <dbReference type="NCBI Taxonomy" id="46163"/>
    <lineage>
        <taxon>Bacteria</taxon>
        <taxon>Bacillati</taxon>
        <taxon>Actinomycetota</taxon>
        <taxon>Actinomycetes</taxon>
        <taxon>Streptosporangiales</taxon>
        <taxon>Thermomonosporaceae</taxon>
        <taxon>Actinomadura</taxon>
    </lineage>
</organism>
<dbReference type="InterPro" id="IPR019079">
    <property type="entry name" value="Capsule_synth_CapA"/>
</dbReference>
<evidence type="ECO:0000256" key="2">
    <source>
        <dbReference type="SAM" id="MobiDB-lite"/>
    </source>
</evidence>
<dbReference type="InterPro" id="IPR029052">
    <property type="entry name" value="Metallo-depent_PP-like"/>
</dbReference>
<dbReference type="PANTHER" id="PTHR33393">
    <property type="entry name" value="POLYGLUTAMINE SYNTHESIS ACCESSORY PROTEIN RV0574C-RELATED"/>
    <property type="match status" value="1"/>
</dbReference>